<dbReference type="EMBL" id="PGTM01000034">
    <property type="protein sequence ID" value="PJF36739.1"/>
    <property type="molecule type" value="Genomic_DNA"/>
</dbReference>
<protein>
    <recommendedName>
        <fullName evidence="9">sn-glycerol-3-phosphate transport system permease protein UgpA</fullName>
    </recommendedName>
</protein>
<dbReference type="PROSITE" id="PS50928">
    <property type="entry name" value="ABC_TM1"/>
    <property type="match status" value="1"/>
</dbReference>
<evidence type="ECO:0000313" key="13">
    <source>
        <dbReference type="Proteomes" id="UP000229681"/>
    </source>
</evidence>
<evidence type="ECO:0000256" key="5">
    <source>
        <dbReference type="ARBA" id="ARBA00022519"/>
    </source>
</evidence>
<comment type="subcellular location">
    <subcellularLocation>
        <location evidence="1">Cell inner membrane</location>
        <topology evidence="1">Multi-pass membrane protein</topology>
    </subcellularLocation>
    <subcellularLocation>
        <location evidence="10">Cell membrane</location>
        <topology evidence="10">Multi-pass membrane protein</topology>
    </subcellularLocation>
</comment>
<evidence type="ECO:0000256" key="7">
    <source>
        <dbReference type="ARBA" id="ARBA00022989"/>
    </source>
</evidence>
<dbReference type="Proteomes" id="UP000229681">
    <property type="component" value="Unassembled WGS sequence"/>
</dbReference>
<comment type="similarity">
    <text evidence="10">Belongs to the binding-protein-dependent transport system permease family.</text>
</comment>
<dbReference type="Pfam" id="PF00528">
    <property type="entry name" value="BPD_transp_1"/>
    <property type="match status" value="1"/>
</dbReference>
<feature type="transmembrane region" description="Helical" evidence="10">
    <location>
        <begin position="121"/>
        <end position="147"/>
    </location>
</feature>
<keyword evidence="6 10" id="KW-0812">Transmembrane</keyword>
<feature type="transmembrane region" description="Helical" evidence="10">
    <location>
        <begin position="159"/>
        <end position="186"/>
    </location>
</feature>
<dbReference type="InterPro" id="IPR050809">
    <property type="entry name" value="UgpAE/MalFG_permease"/>
</dbReference>
<organism evidence="12 13">
    <name type="scientific">Candidatus Thermofonsia Clade 1 bacterium</name>
    <dbReference type="NCBI Taxonomy" id="2364210"/>
    <lineage>
        <taxon>Bacteria</taxon>
        <taxon>Bacillati</taxon>
        <taxon>Chloroflexota</taxon>
        <taxon>Candidatus Thermofontia</taxon>
        <taxon>Candidatus Thermofonsia Clade 1</taxon>
    </lineage>
</organism>
<feature type="transmembrane region" description="Helical" evidence="10">
    <location>
        <begin position="313"/>
        <end position="333"/>
    </location>
</feature>
<evidence type="ECO:0000313" key="12">
    <source>
        <dbReference type="EMBL" id="PJF36739.1"/>
    </source>
</evidence>
<evidence type="ECO:0000259" key="11">
    <source>
        <dbReference type="PROSITE" id="PS50928"/>
    </source>
</evidence>
<gene>
    <name evidence="12" type="ORF">CUN49_03890</name>
</gene>
<feature type="domain" description="ABC transmembrane type-1" evidence="11">
    <location>
        <begin position="117"/>
        <end position="334"/>
    </location>
</feature>
<feature type="transmembrane region" description="Helical" evidence="10">
    <location>
        <begin position="206"/>
        <end position="229"/>
    </location>
</feature>
<dbReference type="CDD" id="cd06261">
    <property type="entry name" value="TM_PBP2"/>
    <property type="match status" value="1"/>
</dbReference>
<keyword evidence="5" id="KW-0997">Cell inner membrane</keyword>
<evidence type="ECO:0000256" key="6">
    <source>
        <dbReference type="ARBA" id="ARBA00022692"/>
    </source>
</evidence>
<name>A0A2M8PGQ8_9CHLR</name>
<dbReference type="GO" id="GO:0055085">
    <property type="term" value="P:transmembrane transport"/>
    <property type="evidence" value="ECO:0007669"/>
    <property type="project" value="InterPro"/>
</dbReference>
<dbReference type="InterPro" id="IPR035906">
    <property type="entry name" value="MetI-like_sf"/>
</dbReference>
<dbReference type="PANTHER" id="PTHR43227:SF9">
    <property type="entry name" value="SN-GLYCEROL-3-PHOSPHATE TRANSPORT SYSTEM PERMEASE PROTEIN UGPA"/>
    <property type="match status" value="1"/>
</dbReference>
<comment type="subunit">
    <text evidence="2">The complex is composed of two ATP-binding proteins (UgpC), two transmembrane proteins (UgpA and UgpE) and a solute-binding protein (UgpB).</text>
</comment>
<keyword evidence="4" id="KW-1003">Cell membrane</keyword>
<proteinExistence type="inferred from homology"/>
<keyword evidence="3 10" id="KW-0813">Transport</keyword>
<accession>A0A2M8PGQ8</accession>
<evidence type="ECO:0000256" key="3">
    <source>
        <dbReference type="ARBA" id="ARBA00022448"/>
    </source>
</evidence>
<feature type="transmembrane region" description="Helical" evidence="10">
    <location>
        <begin position="61"/>
        <end position="82"/>
    </location>
</feature>
<reference evidence="12 13" key="1">
    <citation type="submission" date="2017-11" db="EMBL/GenBank/DDBJ databases">
        <title>Evolution of Phototrophy in the Chloroflexi Phylum Driven by Horizontal Gene Transfer.</title>
        <authorList>
            <person name="Ward L.M."/>
            <person name="Hemp J."/>
            <person name="Shih P.M."/>
            <person name="Mcglynn S.E."/>
            <person name="Fischer W."/>
        </authorList>
    </citation>
    <scope>NUCLEOTIDE SEQUENCE [LARGE SCALE GENOMIC DNA]</scope>
    <source>
        <strain evidence="12">JP3_13</strain>
    </source>
</reference>
<dbReference type="AlphaFoldDB" id="A0A2M8PGQ8"/>
<evidence type="ECO:0000256" key="8">
    <source>
        <dbReference type="ARBA" id="ARBA00023136"/>
    </source>
</evidence>
<dbReference type="Gene3D" id="1.10.3720.10">
    <property type="entry name" value="MetI-like"/>
    <property type="match status" value="1"/>
</dbReference>
<evidence type="ECO:0000256" key="1">
    <source>
        <dbReference type="ARBA" id="ARBA00004429"/>
    </source>
</evidence>
<dbReference type="GO" id="GO:0005886">
    <property type="term" value="C:plasma membrane"/>
    <property type="evidence" value="ECO:0007669"/>
    <property type="project" value="UniProtKB-SubCell"/>
</dbReference>
<dbReference type="PANTHER" id="PTHR43227">
    <property type="entry name" value="BLL4140 PROTEIN"/>
    <property type="match status" value="1"/>
</dbReference>
<evidence type="ECO:0000256" key="2">
    <source>
        <dbReference type="ARBA" id="ARBA00011557"/>
    </source>
</evidence>
<sequence length="346" mass="38491">MVPLNFCTFEPERTPADNFLGILLVVVGMAICLVPLRWWFIVRPQERHAPRAIQGTFKGWLTPWLLLLPTLTVLVLFLYYPFLDTFRLSTLIVQPRARRTPFVCMKNFTDLLGDPAYLRSLVITLAITAAIVVIGLLVSLLIASVAYQPIRGAGVYRTLLVWSYAISPAVAGLIFFVIFNPIGGIANHITNNLFGVQLAWFTDPNLAILSVILASVWKSLGFNILFYIAGLQNVPNDLREAAAIDGANTFQRFWLITVPMLSPITFFLVITNITYAFFDLFGTIDTMTAGGPVGATTTLIYRIYQDGFTEGRVSYAAAQSVILFLLVIGITYLQFRTTARRVTYGA</sequence>
<keyword evidence="7 10" id="KW-1133">Transmembrane helix</keyword>
<evidence type="ECO:0000256" key="9">
    <source>
        <dbReference type="ARBA" id="ARBA00040780"/>
    </source>
</evidence>
<feature type="transmembrane region" description="Helical" evidence="10">
    <location>
        <begin position="20"/>
        <end position="40"/>
    </location>
</feature>
<evidence type="ECO:0000256" key="4">
    <source>
        <dbReference type="ARBA" id="ARBA00022475"/>
    </source>
</evidence>
<comment type="caution">
    <text evidence="12">The sequence shown here is derived from an EMBL/GenBank/DDBJ whole genome shotgun (WGS) entry which is preliminary data.</text>
</comment>
<dbReference type="SUPFAM" id="SSF161098">
    <property type="entry name" value="MetI-like"/>
    <property type="match status" value="1"/>
</dbReference>
<keyword evidence="8 10" id="KW-0472">Membrane</keyword>
<evidence type="ECO:0000256" key="10">
    <source>
        <dbReference type="RuleBase" id="RU363032"/>
    </source>
</evidence>
<dbReference type="InterPro" id="IPR000515">
    <property type="entry name" value="MetI-like"/>
</dbReference>
<feature type="transmembrane region" description="Helical" evidence="10">
    <location>
        <begin position="253"/>
        <end position="278"/>
    </location>
</feature>